<comment type="catalytic activity">
    <reaction evidence="1">
        <text>S-ubiquitinyl-[E2 ubiquitin-conjugating enzyme]-L-cysteine + [acceptor protein]-L-lysine = [E2 ubiquitin-conjugating enzyme]-L-cysteine + N(6)-ubiquitinyl-[acceptor protein]-L-lysine.</text>
        <dbReference type="EC" id="2.3.2.26"/>
    </reaction>
</comment>
<dbReference type="PROSITE" id="PS50237">
    <property type="entry name" value="HECT"/>
    <property type="match status" value="1"/>
</dbReference>
<dbReference type="PANTHER" id="PTHR45700:SF2">
    <property type="entry name" value="UBIQUITIN-PROTEIN LIGASE E3C"/>
    <property type="match status" value="1"/>
</dbReference>
<dbReference type="FunFam" id="3.30.2410.10:FF:000011">
    <property type="entry name" value="Putative Ubiquitin-protein ligase E3C"/>
    <property type="match status" value="1"/>
</dbReference>
<dbReference type="Gene3D" id="3.90.1750.10">
    <property type="entry name" value="Hect, E3 ligase catalytic domains"/>
    <property type="match status" value="1"/>
</dbReference>
<dbReference type="GO" id="GO:0061630">
    <property type="term" value="F:ubiquitin protein ligase activity"/>
    <property type="evidence" value="ECO:0007669"/>
    <property type="project" value="UniProtKB-EC"/>
</dbReference>
<dbReference type="PANTHER" id="PTHR45700">
    <property type="entry name" value="UBIQUITIN-PROTEIN LIGASE E3C"/>
    <property type="match status" value="1"/>
</dbReference>
<dbReference type="AlphaFoldDB" id="A0A067SBC9"/>
<accession>A0A067SBC9</accession>
<keyword evidence="4 5" id="KW-0833">Ubl conjugation pathway</keyword>
<sequence>MGRQLKAPFPRIFISYLNSYRCSLLDRIYGWYWFIGYIIGKAVYEGILVEVGFAYFFLSKWLGRRSYFDDLLSLDPDLHRRLLSLKHSTDNIEGLSLYFTIIATEESGAKIIDLIPNGSKIAVTRENKLRYINLSASYRLNEQIKAQSEAFVGGLSQSIKPRWLKMFNPRELQMLIGGIFAPIDLDDLRRHTTYGGIYHNDHETIITFWRVVNSFHQWQEHSLLRFVTGYSHTHVLGFKELVPNFSIHDDGSDENRLPTSCTCINLLKLPAYKSERQLQETLLQAISSRAGFDSS</sequence>
<dbReference type="STRING" id="685588.A0A067SBC9"/>
<feature type="active site" description="Glycyl thioester intermediate" evidence="5">
    <location>
        <position position="263"/>
    </location>
</feature>
<evidence type="ECO:0000313" key="8">
    <source>
        <dbReference type="Proteomes" id="UP000027222"/>
    </source>
</evidence>
<dbReference type="EC" id="2.3.2.26" evidence="2"/>
<dbReference type="SUPFAM" id="SSF56204">
    <property type="entry name" value="Hect, E3 ligase catalytic domain"/>
    <property type="match status" value="1"/>
</dbReference>
<reference evidence="8" key="1">
    <citation type="journal article" date="2014" name="Proc. Natl. Acad. Sci. U.S.A.">
        <title>Extensive sampling of basidiomycete genomes demonstrates inadequacy of the white-rot/brown-rot paradigm for wood decay fungi.</title>
        <authorList>
            <person name="Riley R."/>
            <person name="Salamov A.A."/>
            <person name="Brown D.W."/>
            <person name="Nagy L.G."/>
            <person name="Floudas D."/>
            <person name="Held B.W."/>
            <person name="Levasseur A."/>
            <person name="Lombard V."/>
            <person name="Morin E."/>
            <person name="Otillar R."/>
            <person name="Lindquist E.A."/>
            <person name="Sun H."/>
            <person name="LaButti K.M."/>
            <person name="Schmutz J."/>
            <person name="Jabbour D."/>
            <person name="Luo H."/>
            <person name="Baker S.E."/>
            <person name="Pisabarro A.G."/>
            <person name="Walton J.D."/>
            <person name="Blanchette R.A."/>
            <person name="Henrissat B."/>
            <person name="Martin F."/>
            <person name="Cullen D."/>
            <person name="Hibbett D.S."/>
            <person name="Grigoriev I.V."/>
        </authorList>
    </citation>
    <scope>NUCLEOTIDE SEQUENCE [LARGE SCALE GENOMIC DNA]</scope>
    <source>
        <strain evidence="8">CBS 339.88</strain>
    </source>
</reference>
<dbReference type="SMART" id="SM00119">
    <property type="entry name" value="HECTc"/>
    <property type="match status" value="1"/>
</dbReference>
<dbReference type="GO" id="GO:0006511">
    <property type="term" value="P:ubiquitin-dependent protein catabolic process"/>
    <property type="evidence" value="ECO:0007669"/>
    <property type="project" value="TreeGrafter"/>
</dbReference>
<dbReference type="HOGENOM" id="CLU_002173_9_3_1"/>
<dbReference type="GO" id="GO:0000209">
    <property type="term" value="P:protein polyubiquitination"/>
    <property type="evidence" value="ECO:0007669"/>
    <property type="project" value="InterPro"/>
</dbReference>
<dbReference type="InterPro" id="IPR000569">
    <property type="entry name" value="HECT_dom"/>
</dbReference>
<evidence type="ECO:0000259" key="6">
    <source>
        <dbReference type="PROSITE" id="PS50237"/>
    </source>
</evidence>
<keyword evidence="3" id="KW-0808">Transferase</keyword>
<protein>
    <recommendedName>
        <fullName evidence="2">HECT-type E3 ubiquitin transferase</fullName>
        <ecNumber evidence="2">2.3.2.26</ecNumber>
    </recommendedName>
</protein>
<keyword evidence="8" id="KW-1185">Reference proteome</keyword>
<evidence type="ECO:0000313" key="7">
    <source>
        <dbReference type="EMBL" id="KDR68230.1"/>
    </source>
</evidence>
<name>A0A067SBC9_GALM3</name>
<evidence type="ECO:0000256" key="5">
    <source>
        <dbReference type="PROSITE-ProRule" id="PRU00104"/>
    </source>
</evidence>
<dbReference type="InterPro" id="IPR044611">
    <property type="entry name" value="E3A/B/C-like"/>
</dbReference>
<dbReference type="InterPro" id="IPR035983">
    <property type="entry name" value="Hect_E3_ubiquitin_ligase"/>
</dbReference>
<dbReference type="FunFam" id="3.30.2160.10:FF:000002">
    <property type="entry name" value="Putative Ubiquitin-protein ligase E3C"/>
    <property type="match status" value="1"/>
</dbReference>
<dbReference type="Gene3D" id="3.30.2160.10">
    <property type="entry name" value="Hect, E3 ligase catalytic domain"/>
    <property type="match status" value="1"/>
</dbReference>
<organism evidence="7 8">
    <name type="scientific">Galerina marginata (strain CBS 339.88)</name>
    <dbReference type="NCBI Taxonomy" id="685588"/>
    <lineage>
        <taxon>Eukaryota</taxon>
        <taxon>Fungi</taxon>
        <taxon>Dikarya</taxon>
        <taxon>Basidiomycota</taxon>
        <taxon>Agaricomycotina</taxon>
        <taxon>Agaricomycetes</taxon>
        <taxon>Agaricomycetidae</taxon>
        <taxon>Agaricales</taxon>
        <taxon>Agaricineae</taxon>
        <taxon>Strophariaceae</taxon>
        <taxon>Galerina</taxon>
    </lineage>
</organism>
<evidence type="ECO:0000256" key="1">
    <source>
        <dbReference type="ARBA" id="ARBA00000885"/>
    </source>
</evidence>
<evidence type="ECO:0000256" key="3">
    <source>
        <dbReference type="ARBA" id="ARBA00022679"/>
    </source>
</evidence>
<dbReference type="Proteomes" id="UP000027222">
    <property type="component" value="Unassembled WGS sequence"/>
</dbReference>
<gene>
    <name evidence="7" type="ORF">GALMADRAFT_78846</name>
</gene>
<feature type="domain" description="HECT" evidence="6">
    <location>
        <begin position="31"/>
        <end position="295"/>
    </location>
</feature>
<evidence type="ECO:0000256" key="4">
    <source>
        <dbReference type="ARBA" id="ARBA00022786"/>
    </source>
</evidence>
<dbReference type="OrthoDB" id="8068875at2759"/>
<evidence type="ECO:0000256" key="2">
    <source>
        <dbReference type="ARBA" id="ARBA00012485"/>
    </source>
</evidence>
<dbReference type="Pfam" id="PF00632">
    <property type="entry name" value="HECT"/>
    <property type="match status" value="1"/>
</dbReference>
<dbReference type="EMBL" id="KL142409">
    <property type="protein sequence ID" value="KDR68230.1"/>
    <property type="molecule type" value="Genomic_DNA"/>
</dbReference>
<proteinExistence type="predicted"/>
<dbReference type="Gene3D" id="3.30.2410.10">
    <property type="entry name" value="Hect, E3 ligase catalytic domain"/>
    <property type="match status" value="1"/>
</dbReference>